<dbReference type="InterPro" id="IPR015421">
    <property type="entry name" value="PyrdxlP-dep_Trfase_major"/>
</dbReference>
<dbReference type="Gene3D" id="3.40.640.10">
    <property type="entry name" value="Type I PLP-dependent aspartate aminotransferase-like (Major domain)"/>
    <property type="match status" value="1"/>
</dbReference>
<dbReference type="InterPro" id="IPR000192">
    <property type="entry name" value="Aminotrans_V_dom"/>
</dbReference>
<dbReference type="OrthoDB" id="9804366at2"/>
<evidence type="ECO:0000313" key="4">
    <source>
        <dbReference type="Proteomes" id="UP000002384"/>
    </source>
</evidence>
<dbReference type="RefSeq" id="WP_015954943.1">
    <property type="nucleotide sequence ID" value="NC_011729.1"/>
</dbReference>
<dbReference type="AlphaFoldDB" id="B7K9Y9"/>
<accession>B7K9Y9</accession>
<sequence>MQHHWLLDKNIYFLNHGSYGATPIPVLDYQNSLRQKLERQPLHFLARELEGLLDQARQELAHFINADGDNLAFIPNATFGVNTVLRCLSFQPEDEILITNHTYNACLNAVNFIAHRTGAKVVIADVPFPLHSPQQITEAILAHVSPKTKLALLDHITSITALIFPIETLVKELANRGIDTLVDAAHVPGQIPVNIDSIGAAYYTGNCHKWLCAPKGAAFLYVRPDKQELIRPLIISHGANSPRSDRSFFRLEFDWMGTDDPTAYLSVPKAIQFMGSLLPQGWPDVWKHNHQLVLEARNLLAQTLQVSLPCPDEMIGSMASISLENIALSGELLYNRMLKEFKIEVPTVPWKSNQKYIRISAQIYNTIEQYEYLSEILKKHFISQ</sequence>
<name>B7K9Y9_GLOC7</name>
<dbReference type="InterPro" id="IPR015422">
    <property type="entry name" value="PyrdxlP-dep_Trfase_small"/>
</dbReference>
<dbReference type="EMBL" id="CP001291">
    <property type="protein sequence ID" value="ACK71345.1"/>
    <property type="molecule type" value="Genomic_DNA"/>
</dbReference>
<dbReference type="HOGENOM" id="CLU_003433_3_1_3"/>
<keyword evidence="4" id="KW-1185">Reference proteome</keyword>
<dbReference type="PANTHER" id="PTHR43092">
    <property type="entry name" value="L-CYSTEINE DESULFHYDRASE"/>
    <property type="match status" value="1"/>
</dbReference>
<dbReference type="eggNOG" id="COG0520">
    <property type="taxonomic scope" value="Bacteria"/>
</dbReference>
<dbReference type="Pfam" id="PF00266">
    <property type="entry name" value="Aminotran_5"/>
    <property type="match status" value="1"/>
</dbReference>
<dbReference type="STRING" id="65393.PCC7424_2941"/>
<keyword evidence="3" id="KW-0032">Aminotransferase</keyword>
<dbReference type="PANTHER" id="PTHR43092:SF2">
    <property type="entry name" value="HERCYNYLCYSTEINE SULFOXIDE LYASE"/>
    <property type="match status" value="1"/>
</dbReference>
<organism evidence="3 4">
    <name type="scientific">Gloeothece citriformis (strain PCC 7424)</name>
    <name type="common">Cyanothece sp. (strain PCC 7424)</name>
    <dbReference type="NCBI Taxonomy" id="65393"/>
    <lineage>
        <taxon>Bacteria</taxon>
        <taxon>Bacillati</taxon>
        <taxon>Cyanobacteriota</taxon>
        <taxon>Cyanophyceae</taxon>
        <taxon>Oscillatoriophycideae</taxon>
        <taxon>Chroococcales</taxon>
        <taxon>Aphanothecaceae</taxon>
        <taxon>Gloeothece</taxon>
        <taxon>Gloeothece citriformis</taxon>
    </lineage>
</organism>
<dbReference type="KEGG" id="cyc:PCC7424_2941"/>
<protein>
    <submittedName>
        <fullName evidence="3">Aminotransferase class V</fullName>
    </submittedName>
</protein>
<dbReference type="Gene3D" id="3.90.1150.10">
    <property type="entry name" value="Aspartate Aminotransferase, domain 1"/>
    <property type="match status" value="1"/>
</dbReference>
<dbReference type="InterPro" id="IPR015424">
    <property type="entry name" value="PyrdxlP-dep_Trfase"/>
</dbReference>
<keyword evidence="3" id="KW-0808">Transferase</keyword>
<keyword evidence="1" id="KW-0663">Pyridoxal phosphate</keyword>
<dbReference type="Proteomes" id="UP000002384">
    <property type="component" value="Chromosome"/>
</dbReference>
<dbReference type="SUPFAM" id="SSF53383">
    <property type="entry name" value="PLP-dependent transferases"/>
    <property type="match status" value="1"/>
</dbReference>
<proteinExistence type="predicted"/>
<evidence type="ECO:0000259" key="2">
    <source>
        <dbReference type="Pfam" id="PF00266"/>
    </source>
</evidence>
<feature type="domain" description="Aminotransferase class V" evidence="2">
    <location>
        <begin position="41"/>
        <end position="372"/>
    </location>
</feature>
<evidence type="ECO:0000313" key="3">
    <source>
        <dbReference type="EMBL" id="ACK71345.1"/>
    </source>
</evidence>
<evidence type="ECO:0000256" key="1">
    <source>
        <dbReference type="ARBA" id="ARBA00022898"/>
    </source>
</evidence>
<gene>
    <name evidence="3" type="ordered locus">PCC7424_2941</name>
</gene>
<dbReference type="GO" id="GO:0008483">
    <property type="term" value="F:transaminase activity"/>
    <property type="evidence" value="ECO:0007669"/>
    <property type="project" value="UniProtKB-KW"/>
</dbReference>
<reference evidence="4" key="1">
    <citation type="journal article" date="2011" name="MBio">
        <title>Novel metabolic attributes of the genus Cyanothece, comprising a group of unicellular nitrogen-fixing Cyanobacteria.</title>
        <authorList>
            <person name="Bandyopadhyay A."/>
            <person name="Elvitigala T."/>
            <person name="Welsh E."/>
            <person name="Stockel J."/>
            <person name="Liberton M."/>
            <person name="Min H."/>
            <person name="Sherman L.A."/>
            <person name="Pakrasi H.B."/>
        </authorList>
    </citation>
    <scope>NUCLEOTIDE SEQUENCE [LARGE SCALE GENOMIC DNA]</scope>
    <source>
        <strain evidence="4">PCC 7424</strain>
    </source>
</reference>